<evidence type="ECO:0000256" key="3">
    <source>
        <dbReference type="ARBA" id="ARBA00022989"/>
    </source>
</evidence>
<organism evidence="7 8">
    <name type="scientific">Paraburkholderia phytofirmans</name>
    <dbReference type="NCBI Taxonomy" id="261302"/>
    <lineage>
        <taxon>Bacteria</taxon>
        <taxon>Pseudomonadati</taxon>
        <taxon>Pseudomonadota</taxon>
        <taxon>Betaproteobacteria</taxon>
        <taxon>Burkholderiales</taxon>
        <taxon>Burkholderiaceae</taxon>
        <taxon>Paraburkholderia</taxon>
    </lineage>
</organism>
<keyword evidence="3 5" id="KW-1133">Transmembrane helix</keyword>
<feature type="transmembrane region" description="Helical" evidence="5">
    <location>
        <begin position="6"/>
        <end position="25"/>
    </location>
</feature>
<comment type="caution">
    <text evidence="7">The sequence shown here is derived from an EMBL/GenBank/DDBJ whole genome shotgun (WGS) entry which is preliminary data.</text>
</comment>
<protein>
    <submittedName>
        <fullName evidence="7">NnrU family protein</fullName>
    </submittedName>
</protein>
<feature type="transmembrane region" description="Helical" evidence="5">
    <location>
        <begin position="201"/>
        <end position="227"/>
    </location>
</feature>
<name>A0ABW9BGW6_9BURK</name>
<feature type="transmembrane region" description="Helical" evidence="5">
    <location>
        <begin position="72"/>
        <end position="93"/>
    </location>
</feature>
<reference evidence="7 8" key="1">
    <citation type="journal article" date="2024" name="Chem. Sci.">
        <title>Discovery of megapolipeptins by genome mining of a Burkholderiales bacteria collection.</title>
        <authorList>
            <person name="Paulo B.S."/>
            <person name="Recchia M.J.J."/>
            <person name="Lee S."/>
            <person name="Fergusson C.H."/>
            <person name="Romanowski S.B."/>
            <person name="Hernandez A."/>
            <person name="Krull N."/>
            <person name="Liu D.Y."/>
            <person name="Cavanagh H."/>
            <person name="Bos A."/>
            <person name="Gray C.A."/>
            <person name="Murphy B.T."/>
            <person name="Linington R.G."/>
            <person name="Eustaquio A.S."/>
        </authorList>
    </citation>
    <scope>NUCLEOTIDE SEQUENCE [LARGE SCALE GENOMIC DNA]</scope>
    <source>
        <strain evidence="7 8">RL17-351-BIE-A</strain>
    </source>
</reference>
<keyword evidence="8" id="KW-1185">Reference proteome</keyword>
<dbReference type="Proteomes" id="UP001629274">
    <property type="component" value="Unassembled WGS sequence"/>
</dbReference>
<evidence type="ECO:0000256" key="5">
    <source>
        <dbReference type="SAM" id="Phobius"/>
    </source>
</evidence>
<evidence type="ECO:0000259" key="6">
    <source>
        <dbReference type="Pfam" id="PF07298"/>
    </source>
</evidence>
<feature type="domain" description="NnrU" evidence="6">
    <location>
        <begin position="8"/>
        <end position="221"/>
    </location>
</feature>
<evidence type="ECO:0000313" key="8">
    <source>
        <dbReference type="Proteomes" id="UP001629274"/>
    </source>
</evidence>
<proteinExistence type="predicted"/>
<feature type="transmembrane region" description="Helical" evidence="5">
    <location>
        <begin position="114"/>
        <end position="136"/>
    </location>
</feature>
<gene>
    <name evidence="7" type="ORF">PQR03_14240</name>
</gene>
<feature type="transmembrane region" description="Helical" evidence="5">
    <location>
        <begin position="37"/>
        <end position="60"/>
    </location>
</feature>
<dbReference type="RefSeq" id="WP_408262698.1">
    <property type="nucleotide sequence ID" value="NZ_JAQQCK010000007.1"/>
</dbReference>
<dbReference type="Pfam" id="PF07298">
    <property type="entry name" value="NnrU"/>
    <property type="match status" value="1"/>
</dbReference>
<sequence>MGSTSAVAAAAIAFVGSHFLLSHPLRRPLVGAIGEAAFLGVYSLIAFVTLGWLIVAYIKAPLSAPLWPVGDVLWATATVLMLIASVLLMGSLIRNPALPTGGRPGAFPDTPRGVFAVTRHPMMWSIALWGLCHIAVFPVAKNVILAAAMVILALVGAALQDRKKERLQPELWPAWEAQTSYLPFAAIAAGRARLGGFGMHALLGGLVVWLAATWAHIPLSGWAAGIWRWL</sequence>
<comment type="subcellular location">
    <subcellularLocation>
        <location evidence="1">Membrane</location>
        <topology evidence="1">Multi-pass membrane protein</topology>
    </subcellularLocation>
</comment>
<accession>A0ABW9BGW6</accession>
<evidence type="ECO:0000256" key="1">
    <source>
        <dbReference type="ARBA" id="ARBA00004141"/>
    </source>
</evidence>
<keyword evidence="2 5" id="KW-0812">Transmembrane</keyword>
<dbReference type="InterPro" id="IPR009915">
    <property type="entry name" value="NnrU_dom"/>
</dbReference>
<dbReference type="EMBL" id="JAQQDR010000005">
    <property type="protein sequence ID" value="MFM0239289.1"/>
    <property type="molecule type" value="Genomic_DNA"/>
</dbReference>
<evidence type="ECO:0000256" key="2">
    <source>
        <dbReference type="ARBA" id="ARBA00022692"/>
    </source>
</evidence>
<keyword evidence="4 5" id="KW-0472">Membrane</keyword>
<evidence type="ECO:0000313" key="7">
    <source>
        <dbReference type="EMBL" id="MFM0239289.1"/>
    </source>
</evidence>
<evidence type="ECO:0000256" key="4">
    <source>
        <dbReference type="ARBA" id="ARBA00023136"/>
    </source>
</evidence>
<feature type="transmembrane region" description="Helical" evidence="5">
    <location>
        <begin position="142"/>
        <end position="159"/>
    </location>
</feature>